<evidence type="ECO:0000313" key="3">
    <source>
        <dbReference type="Proteomes" id="UP000193144"/>
    </source>
</evidence>
<evidence type="ECO:0000256" key="1">
    <source>
        <dbReference type="SAM" id="SignalP"/>
    </source>
</evidence>
<sequence length="234" mass="26069">MLSTLLLLPLLAMCSPTSNPQFCKMVAPTFVQSFGKLSPAFVPPESGKTVVYKDSHEPSPNYQYYGHVIDTLIEFSNMPSSVYRCNLQIYFEKGFSDVYVYDKPVSFNVWSTAEAAPKDPSTLTWDNAPKPMGLVAEVKDFPLPIINGELRGYPSYANDTLIPISAVDCHKTMTFRISIPDGVAHGGVQFRQTTDGPDGWKLQYCATRRCSTEECQWASDNFGKFEGRRYAEGG</sequence>
<accession>A0A1Y1ZL23</accession>
<keyword evidence="3" id="KW-1185">Reference proteome</keyword>
<gene>
    <name evidence="2" type="ORF">BCR34DRAFT_601682</name>
</gene>
<evidence type="ECO:0008006" key="4">
    <source>
        <dbReference type="Google" id="ProtNLM"/>
    </source>
</evidence>
<feature type="chain" id="PRO_5012237466" description="Ubiquitin 3 binding protein But2 C-terminal domain-containing protein" evidence="1">
    <location>
        <begin position="21"/>
        <end position="234"/>
    </location>
</feature>
<protein>
    <recommendedName>
        <fullName evidence="4">Ubiquitin 3 binding protein But2 C-terminal domain-containing protein</fullName>
    </recommendedName>
</protein>
<dbReference type="OrthoDB" id="3790222at2759"/>
<feature type="signal peptide" evidence="1">
    <location>
        <begin position="1"/>
        <end position="20"/>
    </location>
</feature>
<evidence type="ECO:0000313" key="2">
    <source>
        <dbReference type="EMBL" id="ORY10926.1"/>
    </source>
</evidence>
<name>A0A1Y1ZL23_9PLEO</name>
<proteinExistence type="predicted"/>
<organism evidence="2 3">
    <name type="scientific">Clohesyomyces aquaticus</name>
    <dbReference type="NCBI Taxonomy" id="1231657"/>
    <lineage>
        <taxon>Eukaryota</taxon>
        <taxon>Fungi</taxon>
        <taxon>Dikarya</taxon>
        <taxon>Ascomycota</taxon>
        <taxon>Pezizomycotina</taxon>
        <taxon>Dothideomycetes</taxon>
        <taxon>Pleosporomycetidae</taxon>
        <taxon>Pleosporales</taxon>
        <taxon>Lindgomycetaceae</taxon>
        <taxon>Clohesyomyces</taxon>
    </lineage>
</organism>
<keyword evidence="1" id="KW-0732">Signal</keyword>
<dbReference type="EMBL" id="MCFA01000066">
    <property type="protein sequence ID" value="ORY10926.1"/>
    <property type="molecule type" value="Genomic_DNA"/>
</dbReference>
<dbReference type="AlphaFoldDB" id="A0A1Y1ZL23"/>
<reference evidence="2 3" key="1">
    <citation type="submission" date="2016-07" db="EMBL/GenBank/DDBJ databases">
        <title>Pervasive Adenine N6-methylation of Active Genes in Fungi.</title>
        <authorList>
            <consortium name="DOE Joint Genome Institute"/>
            <person name="Mondo S.J."/>
            <person name="Dannebaum R.O."/>
            <person name="Kuo R.C."/>
            <person name="Labutti K."/>
            <person name="Haridas S."/>
            <person name="Kuo A."/>
            <person name="Salamov A."/>
            <person name="Ahrendt S.R."/>
            <person name="Lipzen A."/>
            <person name="Sullivan W."/>
            <person name="Andreopoulos W.B."/>
            <person name="Clum A."/>
            <person name="Lindquist E."/>
            <person name="Daum C."/>
            <person name="Ramamoorthy G.K."/>
            <person name="Gryganskyi A."/>
            <person name="Culley D."/>
            <person name="Magnuson J.K."/>
            <person name="James T.Y."/>
            <person name="O'Malley M.A."/>
            <person name="Stajich J.E."/>
            <person name="Spatafora J.W."/>
            <person name="Visel A."/>
            <person name="Grigoriev I.V."/>
        </authorList>
    </citation>
    <scope>NUCLEOTIDE SEQUENCE [LARGE SCALE GENOMIC DNA]</scope>
    <source>
        <strain evidence="2 3">CBS 115471</strain>
    </source>
</reference>
<dbReference type="Proteomes" id="UP000193144">
    <property type="component" value="Unassembled WGS sequence"/>
</dbReference>
<comment type="caution">
    <text evidence="2">The sequence shown here is derived from an EMBL/GenBank/DDBJ whole genome shotgun (WGS) entry which is preliminary data.</text>
</comment>